<protein>
    <submittedName>
        <fullName evidence="2">Uncharacterized protein</fullName>
    </submittedName>
</protein>
<organism evidence="2 3">
    <name type="scientific">Fasciolopsis buskii</name>
    <dbReference type="NCBI Taxonomy" id="27845"/>
    <lineage>
        <taxon>Eukaryota</taxon>
        <taxon>Metazoa</taxon>
        <taxon>Spiralia</taxon>
        <taxon>Lophotrochozoa</taxon>
        <taxon>Platyhelminthes</taxon>
        <taxon>Trematoda</taxon>
        <taxon>Digenea</taxon>
        <taxon>Plagiorchiida</taxon>
        <taxon>Echinostomata</taxon>
        <taxon>Echinostomatoidea</taxon>
        <taxon>Fasciolidae</taxon>
        <taxon>Fasciolopsis</taxon>
    </lineage>
</organism>
<sequence>MDNTGLSNQSRSSFPSFSFHSAIAYKKDTRLEEVVIEPNPSDRGVVIEWLESCSPILSLLDDDEPTMPLESVEKSVGQINEEPKSEVSRKPSKRSSNPTSYTALLIKHRENLMSMKREALNEKPKAYIWTGDWVTSGADQTSHRCAPGRLGARSEFLLKPVPLPKPALTRYPAPTSKDFYQRTKALKQEFANLDQLTKAMRDLFRKLEDLKG</sequence>
<dbReference type="AlphaFoldDB" id="A0A8E0RMS1"/>
<gene>
    <name evidence="2" type="ORF">FBUS_02053</name>
</gene>
<evidence type="ECO:0000256" key="1">
    <source>
        <dbReference type="SAM" id="MobiDB-lite"/>
    </source>
</evidence>
<dbReference type="OrthoDB" id="6227416at2759"/>
<feature type="region of interest" description="Disordered" evidence="1">
    <location>
        <begin position="61"/>
        <end position="100"/>
    </location>
</feature>
<dbReference type="EMBL" id="LUCM01010366">
    <property type="protein sequence ID" value="KAA0185586.1"/>
    <property type="molecule type" value="Genomic_DNA"/>
</dbReference>
<evidence type="ECO:0000313" key="2">
    <source>
        <dbReference type="EMBL" id="KAA0185586.1"/>
    </source>
</evidence>
<keyword evidence="3" id="KW-1185">Reference proteome</keyword>
<comment type="caution">
    <text evidence="2">The sequence shown here is derived from an EMBL/GenBank/DDBJ whole genome shotgun (WGS) entry which is preliminary data.</text>
</comment>
<evidence type="ECO:0000313" key="3">
    <source>
        <dbReference type="Proteomes" id="UP000728185"/>
    </source>
</evidence>
<dbReference type="Proteomes" id="UP000728185">
    <property type="component" value="Unassembled WGS sequence"/>
</dbReference>
<name>A0A8E0RMS1_9TREM</name>
<proteinExistence type="predicted"/>
<accession>A0A8E0RMS1</accession>
<reference evidence="2" key="1">
    <citation type="submission" date="2019-05" db="EMBL/GenBank/DDBJ databases">
        <title>Annotation for the trematode Fasciolopsis buski.</title>
        <authorList>
            <person name="Choi Y.-J."/>
        </authorList>
    </citation>
    <scope>NUCLEOTIDE SEQUENCE</scope>
    <source>
        <strain evidence="2">HT</strain>
        <tissue evidence="2">Whole worm</tissue>
    </source>
</reference>